<evidence type="ECO:0000313" key="3">
    <source>
        <dbReference type="Proteomes" id="UP000664601"/>
    </source>
</evidence>
<sequence length="517" mass="59928">MNLFTQVLTNLEEFSPRVITETPFNHALNHVYPIQMDTKFSSNTIYVGYASQITNKLPFANGLTLFLIDDAEDFQLSADHVQQHTLVFFPFQTDIRKLIARTQKVIDQHLAQLRDAYTLFQAYLDQPDIMAALDAASILIKNPMIVLDTSFNVLAYSQTYVTEDAQWLENITRGYCSYEYIAGFLNIAEVRNSPENIDPFFTICYTSPFRRCVTKIYHGEKHIGYAIAIESHNSLEKVNGQIYQLVSQLLSQIIHTNQQLSFNKAIDRILVDCLAGKVSSRKHLQDRLKDTQLEPVSSYYLLAIDVTFYKIFDIGNEQLREHLNKLFNQAWSVFYQEYVVVLIDAKRLNQLTVKDLLLQDRPYFVTNGLHGGLSDTFDDLLQAPAYYQQAVSALEIGMKLRPDEPIAEYDAYKFQDLLRSLANSTQAQQYFSQSYQQIMIYDQKHDTQYLETLRAYLDCDRHLDTTAKMLHVHKNTIVYRTKKIKELFAIDFDDPKQRFDLLYSFYLADLLAADLLH</sequence>
<accession>A0ABS3LCI3</accession>
<dbReference type="Proteomes" id="UP000664601">
    <property type="component" value="Unassembled WGS sequence"/>
</dbReference>
<dbReference type="Gene3D" id="1.10.10.2840">
    <property type="entry name" value="PucR C-terminal helix-turn-helix domain"/>
    <property type="match status" value="1"/>
</dbReference>
<dbReference type="InterPro" id="IPR042070">
    <property type="entry name" value="PucR_C-HTH_sf"/>
</dbReference>
<keyword evidence="3" id="KW-1185">Reference proteome</keyword>
<dbReference type="Pfam" id="PF13556">
    <property type="entry name" value="HTH_30"/>
    <property type="match status" value="1"/>
</dbReference>
<dbReference type="InterPro" id="IPR025736">
    <property type="entry name" value="PucR_C-HTH_dom"/>
</dbReference>
<dbReference type="InterPro" id="IPR051448">
    <property type="entry name" value="CdaR-like_regulators"/>
</dbReference>
<dbReference type="RefSeq" id="WP_207673033.1">
    <property type="nucleotide sequence ID" value="NZ_JAFREM010000012.1"/>
</dbReference>
<evidence type="ECO:0000259" key="1">
    <source>
        <dbReference type="Pfam" id="PF13556"/>
    </source>
</evidence>
<dbReference type="PANTHER" id="PTHR33744">
    <property type="entry name" value="CARBOHYDRATE DIACID REGULATOR"/>
    <property type="match status" value="1"/>
</dbReference>
<gene>
    <name evidence="2" type="ORF">JZO70_08045</name>
</gene>
<protein>
    <submittedName>
        <fullName evidence="2">Helix-turn-helix domain-containing protein</fullName>
    </submittedName>
</protein>
<dbReference type="EMBL" id="JAFREM010000012">
    <property type="protein sequence ID" value="MBO1306109.1"/>
    <property type="molecule type" value="Genomic_DNA"/>
</dbReference>
<organism evidence="2 3">
    <name type="scientific">Candidatus Enterococcus moelleringii</name>
    <dbReference type="NCBI Taxonomy" id="2815325"/>
    <lineage>
        <taxon>Bacteria</taxon>
        <taxon>Bacillati</taxon>
        <taxon>Bacillota</taxon>
        <taxon>Bacilli</taxon>
        <taxon>Lactobacillales</taxon>
        <taxon>Enterococcaceae</taxon>
        <taxon>Enterococcus</taxon>
    </lineage>
</organism>
<reference evidence="2 3" key="1">
    <citation type="submission" date="2021-03" db="EMBL/GenBank/DDBJ databases">
        <title>Enterococcal diversity collection.</title>
        <authorList>
            <person name="Gilmore M.S."/>
            <person name="Schwartzman J."/>
            <person name="Van Tyne D."/>
            <person name="Martin M."/>
            <person name="Earl A.M."/>
            <person name="Manson A.L."/>
            <person name="Straub T."/>
            <person name="Salamzade R."/>
            <person name="Saavedra J."/>
            <person name="Lebreton F."/>
            <person name="Prichula J."/>
            <person name="Schaufler K."/>
            <person name="Gaca A."/>
            <person name="Sgardioli B."/>
            <person name="Wagenaar J."/>
            <person name="Strong T."/>
        </authorList>
    </citation>
    <scope>NUCLEOTIDE SEQUENCE [LARGE SCALE GENOMIC DNA]</scope>
    <source>
        <strain evidence="2 3">669A</strain>
    </source>
</reference>
<proteinExistence type="predicted"/>
<name>A0ABS3LCI3_9ENTE</name>
<comment type="caution">
    <text evidence="2">The sequence shown here is derived from an EMBL/GenBank/DDBJ whole genome shotgun (WGS) entry which is preliminary data.</text>
</comment>
<dbReference type="PANTHER" id="PTHR33744:SF1">
    <property type="entry name" value="DNA-BINDING TRANSCRIPTIONAL ACTIVATOR ADER"/>
    <property type="match status" value="1"/>
</dbReference>
<evidence type="ECO:0000313" key="2">
    <source>
        <dbReference type="EMBL" id="MBO1306109.1"/>
    </source>
</evidence>
<feature type="domain" description="PucR C-terminal helix-turn-helix" evidence="1">
    <location>
        <begin position="449"/>
        <end position="502"/>
    </location>
</feature>